<dbReference type="EMBL" id="CAKOGP040000446">
    <property type="protein sequence ID" value="CAJ1935292.1"/>
    <property type="molecule type" value="Genomic_DNA"/>
</dbReference>
<dbReference type="AlphaFoldDB" id="A0AAD2CIV7"/>
<reference evidence="2" key="1">
    <citation type="submission" date="2023-08" db="EMBL/GenBank/DDBJ databases">
        <authorList>
            <person name="Audoor S."/>
            <person name="Bilcke G."/>
        </authorList>
    </citation>
    <scope>NUCLEOTIDE SEQUENCE</scope>
</reference>
<keyword evidence="3" id="KW-1185">Reference proteome</keyword>
<sequence length="104" mass="11654">MTTTRTPKKEGSVSDNTDNESVDQFESVSAQNKERRMIRFSSDVKKSFDYTDCTEDGDDASEMSKRSFMEEILPVGELTETEQRGLAEAFGDLFCCTGKAELES</sequence>
<name>A0AAD2CIV7_9STRA</name>
<gene>
    <name evidence="2" type="ORF">CYCCA115_LOCUS4627</name>
</gene>
<dbReference type="Proteomes" id="UP001295423">
    <property type="component" value="Unassembled WGS sequence"/>
</dbReference>
<feature type="region of interest" description="Disordered" evidence="1">
    <location>
        <begin position="1"/>
        <end position="34"/>
    </location>
</feature>
<evidence type="ECO:0000313" key="3">
    <source>
        <dbReference type="Proteomes" id="UP001295423"/>
    </source>
</evidence>
<proteinExistence type="predicted"/>
<evidence type="ECO:0000313" key="2">
    <source>
        <dbReference type="EMBL" id="CAJ1935292.1"/>
    </source>
</evidence>
<evidence type="ECO:0000256" key="1">
    <source>
        <dbReference type="SAM" id="MobiDB-lite"/>
    </source>
</evidence>
<organism evidence="2 3">
    <name type="scientific">Cylindrotheca closterium</name>
    <dbReference type="NCBI Taxonomy" id="2856"/>
    <lineage>
        <taxon>Eukaryota</taxon>
        <taxon>Sar</taxon>
        <taxon>Stramenopiles</taxon>
        <taxon>Ochrophyta</taxon>
        <taxon>Bacillariophyta</taxon>
        <taxon>Bacillariophyceae</taxon>
        <taxon>Bacillariophycidae</taxon>
        <taxon>Bacillariales</taxon>
        <taxon>Bacillariaceae</taxon>
        <taxon>Cylindrotheca</taxon>
    </lineage>
</organism>
<comment type="caution">
    <text evidence="2">The sequence shown here is derived from an EMBL/GenBank/DDBJ whole genome shotgun (WGS) entry which is preliminary data.</text>
</comment>
<protein>
    <submittedName>
        <fullName evidence="2">Uncharacterized protein</fullName>
    </submittedName>
</protein>
<accession>A0AAD2CIV7</accession>